<organism evidence="7 8">
    <name type="scientific">Phytophthora fragariae</name>
    <dbReference type="NCBI Taxonomy" id="53985"/>
    <lineage>
        <taxon>Eukaryota</taxon>
        <taxon>Sar</taxon>
        <taxon>Stramenopiles</taxon>
        <taxon>Oomycota</taxon>
        <taxon>Peronosporomycetes</taxon>
        <taxon>Peronosporales</taxon>
        <taxon>Peronosporaceae</taxon>
        <taxon>Phytophthora</taxon>
    </lineage>
</organism>
<proteinExistence type="inferred from homology"/>
<evidence type="ECO:0000313" key="7">
    <source>
        <dbReference type="EMBL" id="KAE9024142.1"/>
    </source>
</evidence>
<dbReference type="InterPro" id="IPR000217">
    <property type="entry name" value="Tubulin"/>
</dbReference>
<evidence type="ECO:0000256" key="5">
    <source>
        <dbReference type="RuleBase" id="RU000352"/>
    </source>
</evidence>
<evidence type="ECO:0000256" key="2">
    <source>
        <dbReference type="ARBA" id="ARBA00022701"/>
    </source>
</evidence>
<dbReference type="GO" id="GO:0005525">
    <property type="term" value="F:GTP binding"/>
    <property type="evidence" value="ECO:0007669"/>
    <property type="project" value="UniProtKB-UniRule"/>
</dbReference>
<comment type="similarity">
    <text evidence="1 5">Belongs to the tubulin family.</text>
</comment>
<dbReference type="PROSITE" id="PS00227">
    <property type="entry name" value="TUBULIN"/>
    <property type="match status" value="1"/>
</dbReference>
<comment type="caution">
    <text evidence="7">The sequence shown here is derived from an EMBL/GenBank/DDBJ whole genome shotgun (WGS) entry which is preliminary data.</text>
</comment>
<reference evidence="7 8" key="1">
    <citation type="submission" date="2018-09" db="EMBL/GenBank/DDBJ databases">
        <title>Genomic investigation of the strawberry pathogen Phytophthora fragariae indicates pathogenicity is determined by transcriptional variation in three key races.</title>
        <authorList>
            <person name="Adams T.M."/>
            <person name="Armitage A.D."/>
            <person name="Sobczyk M.K."/>
            <person name="Bates H.J."/>
            <person name="Dunwell J.M."/>
            <person name="Nellist C.F."/>
            <person name="Harrison R.J."/>
        </authorList>
    </citation>
    <scope>NUCLEOTIDE SEQUENCE [LARGE SCALE GENOMIC DNA]</scope>
    <source>
        <strain evidence="7 8">SCRP245</strain>
    </source>
</reference>
<evidence type="ECO:0000313" key="8">
    <source>
        <dbReference type="Proteomes" id="UP000460718"/>
    </source>
</evidence>
<dbReference type="InterPro" id="IPR003008">
    <property type="entry name" value="Tubulin_FtsZ_GTPase"/>
</dbReference>
<feature type="domain" description="Tubulin/FtsZ GTPase" evidence="6">
    <location>
        <begin position="69"/>
        <end position="264"/>
    </location>
</feature>
<accession>A0A6A3LY79</accession>
<dbReference type="InterPro" id="IPR008280">
    <property type="entry name" value="Tub_FtsZ_C"/>
</dbReference>
<dbReference type="GO" id="GO:0007017">
    <property type="term" value="P:microtubule-based process"/>
    <property type="evidence" value="ECO:0007669"/>
    <property type="project" value="InterPro"/>
</dbReference>
<dbReference type="InterPro" id="IPR023123">
    <property type="entry name" value="Tubulin_C"/>
</dbReference>
<dbReference type="AlphaFoldDB" id="A0A6A3LY79"/>
<dbReference type="EMBL" id="QXFW01000123">
    <property type="protein sequence ID" value="KAE9024142.1"/>
    <property type="molecule type" value="Genomic_DNA"/>
</dbReference>
<dbReference type="InterPro" id="IPR017975">
    <property type="entry name" value="Tubulin_CS"/>
</dbReference>
<evidence type="ECO:0000256" key="1">
    <source>
        <dbReference type="ARBA" id="ARBA00009636"/>
    </source>
</evidence>
<keyword evidence="4 5" id="KW-0342">GTP-binding</keyword>
<dbReference type="Gene3D" id="1.10.287.600">
    <property type="entry name" value="Helix hairpin bin"/>
    <property type="match status" value="1"/>
</dbReference>
<dbReference type="CDD" id="cd02189">
    <property type="entry name" value="delta_zeta_tubulin-like"/>
    <property type="match status" value="1"/>
</dbReference>
<sequence length="519" mass="56559">MSVHVHVGQCGNQVGAAYWSLAAASCDVQPDNRSQCDTGSSQQLRRGLGGPTTAVNASKKALPLPRHLFHPSSRVARCIMVDSEPKVVRAVCEAGVDGLANFQPAHTHVEQAGRGNNWAMGYYGPRLKAPAPAFTSLAVDDRRELVELVMESLRREIEAVDCYQGSVVMHSLGGGTGSGLGCRVLESMRDTYSKAYIVTASVAPSWTRGDSPLQNYNTVLTLRCLQEIADAVIYKDNDELLRTAAYWKAVAQEKVGTDSMNQRVSLVEMNSMAATDLAGMLFPLALGDSSLNRPFDFGKLLHDVCPMPATKMLDVRSGVWRDRAGSGVRNKLPSKASVAKDVFSATLFHAPVVPQARSLGLRHEHAADFNTSLDLLEKLVHQTVASFPRSYFTALASRTLIRGFYPGSSELDHFSEKLGAMVETAFPPVPWLAATPQATLTFSKPAPFPSLQAKASATICVNNGSFLTSTKRFLERAQRQFHAGAYVHWYKQHGMENGDFEAAFEQCTTLINGYETTLR</sequence>
<dbReference type="PRINTS" id="PR01161">
    <property type="entry name" value="TUBULIN"/>
</dbReference>
<keyword evidence="2 5" id="KW-0493">Microtubule</keyword>
<dbReference type="Proteomes" id="UP000460718">
    <property type="component" value="Unassembled WGS sequence"/>
</dbReference>
<dbReference type="SMART" id="SM00864">
    <property type="entry name" value="Tubulin"/>
    <property type="match status" value="1"/>
</dbReference>
<dbReference type="InterPro" id="IPR036525">
    <property type="entry name" value="Tubulin/FtsZ_GTPase_sf"/>
</dbReference>
<dbReference type="Pfam" id="PF00091">
    <property type="entry name" value="Tubulin"/>
    <property type="match status" value="2"/>
</dbReference>
<protein>
    <recommendedName>
        <fullName evidence="6">Tubulin/FtsZ GTPase domain-containing protein</fullName>
    </recommendedName>
</protein>
<dbReference type="Gene3D" id="3.40.50.1440">
    <property type="entry name" value="Tubulin/FtsZ, GTPase domain"/>
    <property type="match status" value="1"/>
</dbReference>
<dbReference type="PANTHER" id="PTHR11588">
    <property type="entry name" value="TUBULIN"/>
    <property type="match status" value="1"/>
</dbReference>
<gene>
    <name evidence="7" type="ORF">PF011_g3651</name>
</gene>
<evidence type="ECO:0000256" key="4">
    <source>
        <dbReference type="ARBA" id="ARBA00023134"/>
    </source>
</evidence>
<keyword evidence="3 5" id="KW-0547">Nucleotide-binding</keyword>
<evidence type="ECO:0000256" key="3">
    <source>
        <dbReference type="ARBA" id="ARBA00022741"/>
    </source>
</evidence>
<dbReference type="GO" id="GO:0005874">
    <property type="term" value="C:microtubule"/>
    <property type="evidence" value="ECO:0007669"/>
    <property type="project" value="UniProtKB-KW"/>
</dbReference>
<evidence type="ECO:0000259" key="6">
    <source>
        <dbReference type="SMART" id="SM00864"/>
    </source>
</evidence>
<dbReference type="SUPFAM" id="SSF52490">
    <property type="entry name" value="Tubulin nucleotide-binding domain-like"/>
    <property type="match status" value="1"/>
</dbReference>
<dbReference type="SUPFAM" id="SSF55307">
    <property type="entry name" value="Tubulin C-terminal domain-like"/>
    <property type="match status" value="1"/>
</dbReference>
<name>A0A6A3LY79_9STRA</name>